<protein>
    <recommendedName>
        <fullName evidence="2">UspA domain-containing protein</fullName>
    </recommendedName>
</protein>
<dbReference type="EMBL" id="LZRT01000053">
    <property type="protein sequence ID" value="OUM89061.1"/>
    <property type="molecule type" value="Genomic_DNA"/>
</dbReference>
<dbReference type="PRINTS" id="PR01438">
    <property type="entry name" value="UNVRSLSTRESS"/>
</dbReference>
<dbReference type="Proteomes" id="UP000196475">
    <property type="component" value="Unassembled WGS sequence"/>
</dbReference>
<dbReference type="Pfam" id="PF00582">
    <property type="entry name" value="Usp"/>
    <property type="match status" value="1"/>
</dbReference>
<evidence type="ECO:0000259" key="2">
    <source>
        <dbReference type="Pfam" id="PF00582"/>
    </source>
</evidence>
<dbReference type="SUPFAM" id="SSF52402">
    <property type="entry name" value="Adenine nucleotide alpha hydrolases-like"/>
    <property type="match status" value="1"/>
</dbReference>
<evidence type="ECO:0000313" key="4">
    <source>
        <dbReference type="Proteomes" id="UP000196475"/>
    </source>
</evidence>
<sequence>MRSIIVPIDGSRQSLAALRFAITIAKALGDELVLLSVHGSSQILGENMLRDAAAIAGQEGVPYRTKVRVGGNPTIEISFEANDPDVRCIVMGLRGSGSDAASGKTLGSVSQGLLQLVKCPITFVPYGD</sequence>
<name>A0A1Y3PNX0_9BACI</name>
<gene>
    <name evidence="3" type="ORF">BAA01_13490</name>
</gene>
<comment type="similarity">
    <text evidence="1">Belongs to the universal stress protein A family.</text>
</comment>
<accession>A0A1Y3PNX0</accession>
<proteinExistence type="inferred from homology"/>
<feature type="domain" description="UspA" evidence="2">
    <location>
        <begin position="1"/>
        <end position="125"/>
    </location>
</feature>
<dbReference type="AlphaFoldDB" id="A0A1Y3PNX0"/>
<dbReference type="InterPro" id="IPR006015">
    <property type="entry name" value="Universal_stress_UspA"/>
</dbReference>
<dbReference type="InterPro" id="IPR006016">
    <property type="entry name" value="UspA"/>
</dbReference>
<dbReference type="CDD" id="cd00293">
    <property type="entry name" value="USP-like"/>
    <property type="match status" value="1"/>
</dbReference>
<comment type="caution">
    <text evidence="3">The sequence shown here is derived from an EMBL/GenBank/DDBJ whole genome shotgun (WGS) entry which is preliminary data.</text>
</comment>
<dbReference type="PANTHER" id="PTHR46268:SF6">
    <property type="entry name" value="UNIVERSAL STRESS PROTEIN UP12"/>
    <property type="match status" value="1"/>
</dbReference>
<dbReference type="Gene3D" id="3.40.50.620">
    <property type="entry name" value="HUPs"/>
    <property type="match status" value="1"/>
</dbReference>
<organism evidence="3 4">
    <name type="scientific">Bacillus thermozeamaize</name>
    <dbReference type="NCBI Taxonomy" id="230954"/>
    <lineage>
        <taxon>Bacteria</taxon>
        <taxon>Bacillati</taxon>
        <taxon>Bacillota</taxon>
        <taxon>Bacilli</taxon>
        <taxon>Bacillales</taxon>
        <taxon>Bacillaceae</taxon>
        <taxon>Bacillus</taxon>
    </lineage>
</organism>
<evidence type="ECO:0000256" key="1">
    <source>
        <dbReference type="ARBA" id="ARBA00008791"/>
    </source>
</evidence>
<dbReference type="PANTHER" id="PTHR46268">
    <property type="entry name" value="STRESS RESPONSE PROTEIN NHAX"/>
    <property type="match status" value="1"/>
</dbReference>
<dbReference type="InterPro" id="IPR014729">
    <property type="entry name" value="Rossmann-like_a/b/a_fold"/>
</dbReference>
<evidence type="ECO:0000313" key="3">
    <source>
        <dbReference type="EMBL" id="OUM89061.1"/>
    </source>
</evidence>
<reference evidence="4" key="1">
    <citation type="submission" date="2016-06" db="EMBL/GenBank/DDBJ databases">
        <authorList>
            <person name="Nascimento L."/>
            <person name="Pereira R.V."/>
            <person name="Martins L.F."/>
            <person name="Quaggio R.B."/>
            <person name="Silva A.M."/>
            <person name="Setubal J.C."/>
        </authorList>
    </citation>
    <scope>NUCLEOTIDE SEQUENCE [LARGE SCALE GENOMIC DNA]</scope>
</reference>